<gene>
    <name evidence="1" type="ORF">MUDAN_MDHGFNIF_02722</name>
</gene>
<proteinExistence type="predicted"/>
<dbReference type="OrthoDB" id="3785441at2"/>
<sequence length="88" mass="10128">MNAQFYDIEIVFKGFDNSQSQSFRHVDKVMEQGNPNPVVPNELILKPATGYAVHHGWYSPEDQTKFDERITTFNSDSVAFITIKPTEY</sequence>
<dbReference type="EMBL" id="UYIG01000068">
    <property type="protein sequence ID" value="VDG27905.1"/>
    <property type="molecule type" value="Genomic_DNA"/>
</dbReference>
<reference evidence="1 2" key="1">
    <citation type="submission" date="2018-11" db="EMBL/GenBank/DDBJ databases">
        <authorList>
            <person name="Wuyts S."/>
        </authorList>
    </citation>
    <scope>NUCLEOTIDE SEQUENCE [LARGE SCALE GENOMIC DNA]</scope>
    <source>
        <strain evidence="1">Lactobacillus mudanjiangensis AMBF249</strain>
    </source>
</reference>
<organism evidence="1 2">
    <name type="scientific">Lactiplantibacillus mudanjiangensis</name>
    <dbReference type="NCBI Taxonomy" id="1296538"/>
    <lineage>
        <taxon>Bacteria</taxon>
        <taxon>Bacillati</taxon>
        <taxon>Bacillota</taxon>
        <taxon>Bacilli</taxon>
        <taxon>Lactobacillales</taxon>
        <taxon>Lactobacillaceae</taxon>
        <taxon>Lactiplantibacillus</taxon>
    </lineage>
</organism>
<dbReference type="AlphaFoldDB" id="A0A660DXZ0"/>
<name>A0A660DXZ0_9LACO</name>
<evidence type="ECO:0000313" key="1">
    <source>
        <dbReference type="EMBL" id="VDG27905.1"/>
    </source>
</evidence>
<accession>A0A660DXZ0</accession>
<keyword evidence="2" id="KW-1185">Reference proteome</keyword>
<protein>
    <submittedName>
        <fullName evidence="1">Uncharacterized protein</fullName>
    </submittedName>
</protein>
<dbReference type="RefSeq" id="WP_130851609.1">
    <property type="nucleotide sequence ID" value="NZ_UYIG01000068.1"/>
</dbReference>
<dbReference type="Proteomes" id="UP000289996">
    <property type="component" value="Unassembled WGS sequence"/>
</dbReference>
<evidence type="ECO:0000313" key="2">
    <source>
        <dbReference type="Proteomes" id="UP000289996"/>
    </source>
</evidence>